<keyword evidence="2" id="KW-1185">Reference proteome</keyword>
<gene>
    <name evidence="1" type="ORF">J2X78_000486</name>
</gene>
<organism evidence="1 2">
    <name type="scientific">Pedobacter africanus</name>
    <dbReference type="NCBI Taxonomy" id="151894"/>
    <lineage>
        <taxon>Bacteria</taxon>
        <taxon>Pseudomonadati</taxon>
        <taxon>Bacteroidota</taxon>
        <taxon>Sphingobacteriia</taxon>
        <taxon>Sphingobacteriales</taxon>
        <taxon>Sphingobacteriaceae</taxon>
        <taxon>Pedobacter</taxon>
    </lineage>
</organism>
<reference evidence="1" key="1">
    <citation type="submission" date="2023-07" db="EMBL/GenBank/DDBJ databases">
        <title>Sorghum-associated microbial communities from plants grown in Nebraska, USA.</title>
        <authorList>
            <person name="Schachtman D."/>
        </authorList>
    </citation>
    <scope>NUCLEOTIDE SEQUENCE</scope>
    <source>
        <strain evidence="1">2697</strain>
    </source>
</reference>
<evidence type="ECO:0000313" key="1">
    <source>
        <dbReference type="EMBL" id="MDR6781934.1"/>
    </source>
</evidence>
<sequence>MFELSNDQRKSFGLNPIESHWDSVTLYTSSDGEHVILYFEGDTIKRKIQSGSSSYTESHYDELTRDRAILLPKTGKGKEKKLSVSVLEQRQPTGVYLDISDGHLLIGNYSTQTTFYSSRWDNETSSKKPIPEIVQDFINQSPDCHFEELDRFKNSKRQNIKFRSGDYFCFKLDRTNYGFGRVLLDVHKIRKKGLIPEHHGLGMLMGPPVIVELFVYKSASKYVDINILAQQPTLPSDVMMDNLLLYGEFEIIGHRNMEDQEFSFPISYGRSIDQRRVVFLQWGLIHLELPREKFDKYTSTDEIQIEHNPYGYYSIGFRPCYYSIDILKALANGGSFSFDDAGHYKAKWDLRNPKNKQVKNEIFKFFGLQPDRSYVENSKLVKAVLPSEMSKQL</sequence>
<dbReference type="Proteomes" id="UP001246858">
    <property type="component" value="Unassembled WGS sequence"/>
</dbReference>
<proteinExistence type="predicted"/>
<accession>A0ACC6KRZ9</accession>
<protein>
    <submittedName>
        <fullName evidence="1">Uncharacterized protein</fullName>
    </submittedName>
</protein>
<name>A0ACC6KRZ9_9SPHI</name>
<dbReference type="EMBL" id="JAVDTF010000001">
    <property type="protein sequence ID" value="MDR6781934.1"/>
    <property type="molecule type" value="Genomic_DNA"/>
</dbReference>
<comment type="caution">
    <text evidence="1">The sequence shown here is derived from an EMBL/GenBank/DDBJ whole genome shotgun (WGS) entry which is preliminary data.</text>
</comment>
<evidence type="ECO:0000313" key="2">
    <source>
        <dbReference type="Proteomes" id="UP001246858"/>
    </source>
</evidence>